<keyword evidence="5 7" id="KW-0234">DNA repair</keyword>
<name>A0A1G4JH86_9SACH</name>
<evidence type="ECO:0000256" key="6">
    <source>
        <dbReference type="ARBA" id="ARBA00023242"/>
    </source>
</evidence>
<comment type="similarity">
    <text evidence="2 7">Belongs to the NSE4 family.</text>
</comment>
<organism evidence="11 12">
    <name type="scientific">Lachancea meyersii CBS 8951</name>
    <dbReference type="NCBI Taxonomy" id="1266667"/>
    <lineage>
        <taxon>Eukaryota</taxon>
        <taxon>Fungi</taxon>
        <taxon>Dikarya</taxon>
        <taxon>Ascomycota</taxon>
        <taxon>Saccharomycotina</taxon>
        <taxon>Saccharomycetes</taxon>
        <taxon>Saccharomycetales</taxon>
        <taxon>Saccharomycetaceae</taxon>
        <taxon>Lachancea</taxon>
    </lineage>
</organism>
<sequence length="378" mass="43003">MARKRAQDTQPRVSKRLKLEEDNGIITPEPSNEVAATGDGVSDFEILTKYRDLYSNIGKDRVEITRNGDFSLVKERLEAVDQLFGELDKAGSNKNSLIEQDARTVLGVSELAELSVRNMKLDNSEVAVNRHDILRYAKRFMLQDYFRRNDVEEGPQTAFMNTRSDHGSSEGVGSGLAQHRNEREVLQQLDRYDQFAQFNWFKVGMLYQTKSKAPVVVDHLLGPFAAEKRRPNVTHGSRAVENPTGEVATAQKVSKESLSATQEKTTPGQVKKCYKTLVRRKGYDQIGLFDFIIDPHSFPRTVEHLFYTSFLIKEGKIMLEEDAEGFPAIRAVNEASEGPDDERHTLGDGRQNHLIFQMDMSTWRALIRKYNIQESFIP</sequence>
<evidence type="ECO:0000313" key="12">
    <source>
        <dbReference type="Proteomes" id="UP000191144"/>
    </source>
</evidence>
<comment type="subcellular location">
    <subcellularLocation>
        <location evidence="1 7">Nucleus</location>
    </subcellularLocation>
</comment>
<dbReference type="AlphaFoldDB" id="A0A1G4JH86"/>
<feature type="domain" description="Nse4/EID protein Nse3/MAGE-binding" evidence="10">
    <location>
        <begin position="101"/>
        <end position="150"/>
    </location>
</feature>
<dbReference type="GO" id="GO:0005634">
    <property type="term" value="C:nucleus"/>
    <property type="evidence" value="ECO:0007669"/>
    <property type="project" value="UniProtKB-SubCell"/>
</dbReference>
<evidence type="ECO:0000256" key="2">
    <source>
        <dbReference type="ARBA" id="ARBA00008997"/>
    </source>
</evidence>
<evidence type="ECO:0000259" key="10">
    <source>
        <dbReference type="Pfam" id="PF15412"/>
    </source>
</evidence>
<dbReference type="Proteomes" id="UP000191144">
    <property type="component" value="Chromosome E"/>
</dbReference>
<keyword evidence="4 7" id="KW-0233">DNA recombination</keyword>
<dbReference type="GO" id="GO:0006310">
    <property type="term" value="P:DNA recombination"/>
    <property type="evidence" value="ECO:0007669"/>
    <property type="project" value="UniProtKB-UniRule"/>
</dbReference>
<dbReference type="GO" id="GO:0006281">
    <property type="term" value="P:DNA repair"/>
    <property type="evidence" value="ECO:0007669"/>
    <property type="project" value="UniProtKB-UniRule"/>
</dbReference>
<dbReference type="Pfam" id="PF08743">
    <property type="entry name" value="Nse4_C"/>
    <property type="match status" value="1"/>
</dbReference>
<comment type="function">
    <text evidence="7">Component of the SMC5-SMC6 complex, that promotes sister chromatid alignment after DNA damage and facilitates double-stranded DNA breaks (DSBs) repair via homologous recombination between sister chromatids.</text>
</comment>
<evidence type="ECO:0000256" key="1">
    <source>
        <dbReference type="ARBA" id="ARBA00004123"/>
    </source>
</evidence>
<keyword evidence="3 7" id="KW-0227">DNA damage</keyword>
<dbReference type="PANTHER" id="PTHR16140">
    <property type="entry name" value="NON-STRUCTURAL MAINTENANCE OF CHROMOSOMES ELEMENT 4"/>
    <property type="match status" value="1"/>
</dbReference>
<feature type="region of interest" description="Disordered" evidence="8">
    <location>
        <begin position="232"/>
        <end position="264"/>
    </location>
</feature>
<proteinExistence type="inferred from homology"/>
<evidence type="ECO:0000256" key="7">
    <source>
        <dbReference type="RuleBase" id="RU365071"/>
    </source>
</evidence>
<comment type="subunit">
    <text evidence="7">Component of the SMC5-SMC6 complex.</text>
</comment>
<evidence type="ECO:0000259" key="9">
    <source>
        <dbReference type="Pfam" id="PF08743"/>
    </source>
</evidence>
<dbReference type="OrthoDB" id="361242at2759"/>
<dbReference type="InterPro" id="IPR027786">
    <property type="entry name" value="Nse4/EID"/>
</dbReference>
<dbReference type="PANTHER" id="PTHR16140:SF0">
    <property type="entry name" value="NON-STRUCTURAL MAINTENANCE OF CHROMOSOMES ELEMENT 4"/>
    <property type="match status" value="1"/>
</dbReference>
<dbReference type="EMBL" id="LT598481">
    <property type="protein sequence ID" value="SCU89671.1"/>
    <property type="molecule type" value="Genomic_DNA"/>
</dbReference>
<feature type="region of interest" description="Disordered" evidence="8">
    <location>
        <begin position="1"/>
        <end position="34"/>
    </location>
</feature>
<evidence type="ECO:0000256" key="5">
    <source>
        <dbReference type="ARBA" id="ARBA00023204"/>
    </source>
</evidence>
<evidence type="ECO:0000256" key="8">
    <source>
        <dbReference type="SAM" id="MobiDB-lite"/>
    </source>
</evidence>
<protein>
    <recommendedName>
        <fullName evidence="7">Non-structural maintenance of chromosomes element 4</fullName>
    </recommendedName>
</protein>
<reference evidence="12" key="1">
    <citation type="submission" date="2016-03" db="EMBL/GenBank/DDBJ databases">
        <authorList>
            <person name="Devillers Hugo."/>
        </authorList>
    </citation>
    <scope>NUCLEOTIDE SEQUENCE [LARGE SCALE GENOMIC DNA]</scope>
</reference>
<dbReference type="InterPro" id="IPR014854">
    <property type="entry name" value="Nse4_C"/>
</dbReference>
<gene>
    <name evidence="11" type="ORF">LAME_0E04874G</name>
</gene>
<evidence type="ECO:0000256" key="4">
    <source>
        <dbReference type="ARBA" id="ARBA00023172"/>
    </source>
</evidence>
<dbReference type="Pfam" id="PF15412">
    <property type="entry name" value="Nse4-Nse3_bdg"/>
    <property type="match status" value="1"/>
</dbReference>
<feature type="domain" description="Non-structural maintenance of chromosome element 4 C-terminal" evidence="9">
    <location>
        <begin position="286"/>
        <end position="377"/>
    </location>
</feature>
<accession>A0A1G4JH86</accession>
<keyword evidence="6 7" id="KW-0539">Nucleus</keyword>
<keyword evidence="12" id="KW-1185">Reference proteome</keyword>
<evidence type="ECO:0000256" key="3">
    <source>
        <dbReference type="ARBA" id="ARBA00022763"/>
    </source>
</evidence>
<dbReference type="GO" id="GO:0030915">
    <property type="term" value="C:Smc5-Smc6 complex"/>
    <property type="evidence" value="ECO:0007669"/>
    <property type="project" value="UniProtKB-UniRule"/>
</dbReference>
<evidence type="ECO:0000313" key="11">
    <source>
        <dbReference type="EMBL" id="SCU89671.1"/>
    </source>
</evidence>
<dbReference type="InterPro" id="IPR029225">
    <property type="entry name" value="Nse4_Nse3-bd"/>
</dbReference>